<dbReference type="InterPro" id="IPR002933">
    <property type="entry name" value="Peptidase_M20"/>
</dbReference>
<evidence type="ECO:0000313" key="10">
    <source>
        <dbReference type="EMBL" id="AGB49279.1"/>
    </source>
</evidence>
<evidence type="ECO:0000256" key="4">
    <source>
        <dbReference type="ARBA" id="ARBA00022723"/>
    </source>
</evidence>
<evidence type="ECO:0000256" key="8">
    <source>
        <dbReference type="ARBA" id="ARBA00023285"/>
    </source>
</evidence>
<keyword evidence="7" id="KW-0482">Metalloprotease</keyword>
<dbReference type="Pfam" id="PF07687">
    <property type="entry name" value="M20_dimer"/>
    <property type="match status" value="1"/>
</dbReference>
<evidence type="ECO:0000256" key="6">
    <source>
        <dbReference type="ARBA" id="ARBA00022833"/>
    </source>
</evidence>
<dbReference type="OrthoDB" id="133929at2157"/>
<reference evidence="11" key="1">
    <citation type="submission" date="2012-02" db="EMBL/GenBank/DDBJ databases">
        <title>Complete sequence of chromosome of Methanomethylovorans hollandica DSM 15978.</title>
        <authorList>
            <person name="Lucas S."/>
            <person name="Copeland A."/>
            <person name="Lapidus A."/>
            <person name="Glavina del Rio T."/>
            <person name="Dalin E."/>
            <person name="Tice H."/>
            <person name="Bruce D."/>
            <person name="Goodwin L."/>
            <person name="Pitluck S."/>
            <person name="Peters L."/>
            <person name="Mikhailova N."/>
            <person name="Held B."/>
            <person name="Kyrpides N."/>
            <person name="Mavromatis K."/>
            <person name="Ivanova N."/>
            <person name="Brettin T."/>
            <person name="Detter J.C."/>
            <person name="Han C."/>
            <person name="Larimer F."/>
            <person name="Land M."/>
            <person name="Hauser L."/>
            <person name="Markowitz V."/>
            <person name="Cheng J.-F."/>
            <person name="Hugenholtz P."/>
            <person name="Woyke T."/>
            <person name="Wu D."/>
            <person name="Spring S."/>
            <person name="Schroeder M."/>
            <person name="Brambilla E."/>
            <person name="Klenk H.-P."/>
            <person name="Eisen J.A."/>
        </authorList>
    </citation>
    <scope>NUCLEOTIDE SEQUENCE [LARGE SCALE GENOMIC DNA]</scope>
    <source>
        <strain evidence="11">DSM 15978 / NBRC 107637 / DMS1</strain>
    </source>
</reference>
<dbReference type="AlphaFoldDB" id="L0KZ68"/>
<dbReference type="HOGENOM" id="CLU_028526_0_0_2"/>
<keyword evidence="5" id="KW-0378">Hydrolase</keyword>
<sequence>MDQRTQSILSLFEVISSIPRSSKHEERIASWLKEWALSHRLSFKSDSVNNVMITVPPSVGYESSPTVVIQGHMDMVCEKAESSPHDFSCDPIKLIYDGDWLRADGTTLGADNGIALAMALELAQDPGIKHPPLELLFTVDEETSMQGASALAPDLISGQVFLNLDSEEEGVFIAGCAGGVTTNIEMELECVPVPDSYGICKLVAEGMAGGHSGVDIHEKRANSNKVLAAAIDRLMRFKDAHLKDTHFKDPGILLISADGGKAHNAIPRYSQAILAYPVDSLPQMESTIAQLESELRPEYAEREPGLTLRLEKVHKDDTYKAIAPEITMKLLGLLLDLPCGIVSISSAMPDCVETSCNLAVIKTAQDKITIITSQRSSDMVRLGELTGRIGSMGGSVGGAVHNSEGYPAWKPDMASPLLRKCEDVYESTFGEKPEVEVIHAGLECAVIGSKFMDLDMVSFGPTIKNPHSPDERLYIPSVSRTWEFLVALLASFR</sequence>
<dbReference type="GO" id="GO:0006508">
    <property type="term" value="P:proteolysis"/>
    <property type="evidence" value="ECO:0007669"/>
    <property type="project" value="UniProtKB-KW"/>
</dbReference>
<comment type="cofactor">
    <cofactor evidence="2">
        <name>Zn(2+)</name>
        <dbReference type="ChEBI" id="CHEBI:29105"/>
    </cofactor>
</comment>
<dbReference type="GeneID" id="14406850"/>
<proteinExistence type="predicted"/>
<dbReference type="NCBIfam" id="TIGR01893">
    <property type="entry name" value="aa-his-dipept"/>
    <property type="match status" value="1"/>
</dbReference>
<evidence type="ECO:0000256" key="2">
    <source>
        <dbReference type="ARBA" id="ARBA00001947"/>
    </source>
</evidence>
<dbReference type="PIRSF" id="PIRSF016599">
    <property type="entry name" value="Xaa-His_dipept"/>
    <property type="match status" value="1"/>
</dbReference>
<dbReference type="EMBL" id="CP003362">
    <property type="protein sequence ID" value="AGB49279.1"/>
    <property type="molecule type" value="Genomic_DNA"/>
</dbReference>
<dbReference type="GO" id="GO:0005829">
    <property type="term" value="C:cytosol"/>
    <property type="evidence" value="ECO:0007669"/>
    <property type="project" value="TreeGrafter"/>
</dbReference>
<dbReference type="InterPro" id="IPR001160">
    <property type="entry name" value="Peptidase_M20C"/>
</dbReference>
<evidence type="ECO:0000256" key="5">
    <source>
        <dbReference type="ARBA" id="ARBA00022801"/>
    </source>
</evidence>
<dbReference type="GO" id="GO:0070573">
    <property type="term" value="F:metallodipeptidase activity"/>
    <property type="evidence" value="ECO:0007669"/>
    <property type="project" value="TreeGrafter"/>
</dbReference>
<name>L0KZ68_METHD</name>
<dbReference type="Gene3D" id="3.40.630.10">
    <property type="entry name" value="Zn peptidases"/>
    <property type="match status" value="2"/>
</dbReference>
<comment type="cofactor">
    <cofactor evidence="1">
        <name>Co(2+)</name>
        <dbReference type="ChEBI" id="CHEBI:48828"/>
    </cofactor>
</comment>
<evidence type="ECO:0000256" key="3">
    <source>
        <dbReference type="ARBA" id="ARBA00022670"/>
    </source>
</evidence>
<dbReference type="Pfam" id="PF01546">
    <property type="entry name" value="Peptidase_M20"/>
    <property type="match status" value="1"/>
</dbReference>
<organism evidence="10 11">
    <name type="scientific">Methanomethylovorans hollandica (strain DSM 15978 / NBRC 107637 / DMS1)</name>
    <dbReference type="NCBI Taxonomy" id="867904"/>
    <lineage>
        <taxon>Archaea</taxon>
        <taxon>Methanobacteriati</taxon>
        <taxon>Methanobacteriota</taxon>
        <taxon>Stenosarchaea group</taxon>
        <taxon>Methanomicrobia</taxon>
        <taxon>Methanosarcinales</taxon>
        <taxon>Methanosarcinaceae</taxon>
        <taxon>Methanomethylovorans</taxon>
    </lineage>
</organism>
<dbReference type="InterPro" id="IPR011650">
    <property type="entry name" value="Peptidase_M20_dimer"/>
</dbReference>
<dbReference type="PRINTS" id="PR00934">
    <property type="entry name" value="XHISDIPTASE"/>
</dbReference>
<evidence type="ECO:0000256" key="7">
    <source>
        <dbReference type="ARBA" id="ARBA00023049"/>
    </source>
</evidence>
<keyword evidence="4" id="KW-0479">Metal-binding</keyword>
<evidence type="ECO:0000313" key="11">
    <source>
        <dbReference type="Proteomes" id="UP000010866"/>
    </source>
</evidence>
<accession>L0KZ68</accession>
<keyword evidence="11" id="KW-1185">Reference proteome</keyword>
<dbReference type="FunFam" id="3.40.630.10:FF:000015">
    <property type="entry name" value="Aminoacyl-histidine dipeptidase PepD"/>
    <property type="match status" value="1"/>
</dbReference>
<gene>
    <name evidence="10" type="ordered locus">Metho_1041</name>
</gene>
<dbReference type="SUPFAM" id="SSF53187">
    <property type="entry name" value="Zn-dependent exopeptidases"/>
    <property type="match status" value="1"/>
</dbReference>
<dbReference type="RefSeq" id="WP_015324445.1">
    <property type="nucleotide sequence ID" value="NC_019977.1"/>
</dbReference>
<dbReference type="PANTHER" id="PTHR43501:SF1">
    <property type="entry name" value="CYTOSOL NON-SPECIFIC DIPEPTIDASE"/>
    <property type="match status" value="1"/>
</dbReference>
<dbReference type="Proteomes" id="UP000010866">
    <property type="component" value="Chromosome"/>
</dbReference>
<protein>
    <submittedName>
        <fullName evidence="10">Aminoacyl-histidine dipeptidase</fullName>
    </submittedName>
</protein>
<dbReference type="GO" id="GO:0046872">
    <property type="term" value="F:metal ion binding"/>
    <property type="evidence" value="ECO:0007669"/>
    <property type="project" value="UniProtKB-KW"/>
</dbReference>
<dbReference type="FunFam" id="3.40.630.10:FF:000018">
    <property type="entry name" value="Aminoacyl-histidine dipeptidase PepD"/>
    <property type="match status" value="1"/>
</dbReference>
<evidence type="ECO:0000256" key="1">
    <source>
        <dbReference type="ARBA" id="ARBA00001941"/>
    </source>
</evidence>
<dbReference type="PANTHER" id="PTHR43501">
    <property type="entry name" value="CYTOSOL NON-SPECIFIC DIPEPTIDASE"/>
    <property type="match status" value="1"/>
</dbReference>
<dbReference type="KEGG" id="mhz:Metho_1041"/>
<keyword evidence="3" id="KW-0645">Protease</keyword>
<dbReference type="STRING" id="867904.Metho_1041"/>
<feature type="domain" description="Peptidase M20 dimerisation" evidence="9">
    <location>
        <begin position="206"/>
        <end position="302"/>
    </location>
</feature>
<evidence type="ECO:0000259" key="9">
    <source>
        <dbReference type="Pfam" id="PF07687"/>
    </source>
</evidence>
<keyword evidence="6" id="KW-0862">Zinc</keyword>
<keyword evidence="8" id="KW-0170">Cobalt</keyword>